<feature type="compositionally biased region" description="Basic and acidic residues" evidence="1">
    <location>
        <begin position="555"/>
        <end position="569"/>
    </location>
</feature>
<feature type="compositionally biased region" description="Polar residues" evidence="1">
    <location>
        <begin position="276"/>
        <end position="285"/>
    </location>
</feature>
<keyword evidence="2" id="KW-0732">Signal</keyword>
<feature type="compositionally biased region" description="Basic residues" evidence="1">
    <location>
        <begin position="75"/>
        <end position="85"/>
    </location>
</feature>
<evidence type="ECO:0000256" key="2">
    <source>
        <dbReference type="SAM" id="SignalP"/>
    </source>
</evidence>
<feature type="compositionally biased region" description="Low complexity" evidence="1">
    <location>
        <begin position="1194"/>
        <end position="1214"/>
    </location>
</feature>
<feature type="compositionally biased region" description="Basic and acidic residues" evidence="1">
    <location>
        <begin position="993"/>
        <end position="1010"/>
    </location>
</feature>
<protein>
    <submittedName>
        <fullName evidence="3">Uncharacterized protein</fullName>
    </submittedName>
</protein>
<feature type="compositionally biased region" description="Basic and acidic residues" evidence="1">
    <location>
        <begin position="1179"/>
        <end position="1188"/>
    </location>
</feature>
<dbReference type="EMBL" id="ML014368">
    <property type="protein sequence ID" value="RKO98752.1"/>
    <property type="molecule type" value="Genomic_DNA"/>
</dbReference>
<organism evidence="3 4">
    <name type="scientific">Caulochytrium protostelioides</name>
    <dbReference type="NCBI Taxonomy" id="1555241"/>
    <lineage>
        <taxon>Eukaryota</taxon>
        <taxon>Fungi</taxon>
        <taxon>Fungi incertae sedis</taxon>
        <taxon>Chytridiomycota</taxon>
        <taxon>Chytridiomycota incertae sedis</taxon>
        <taxon>Chytridiomycetes</taxon>
        <taxon>Caulochytriales</taxon>
        <taxon>Caulochytriaceae</taxon>
        <taxon>Caulochytrium</taxon>
    </lineage>
</organism>
<feature type="region of interest" description="Disordered" evidence="1">
    <location>
        <begin position="748"/>
        <end position="774"/>
    </location>
</feature>
<feature type="compositionally biased region" description="Low complexity" evidence="1">
    <location>
        <begin position="462"/>
        <end position="488"/>
    </location>
</feature>
<keyword evidence="4" id="KW-1185">Reference proteome</keyword>
<proteinExistence type="predicted"/>
<feature type="compositionally biased region" description="Basic and acidic residues" evidence="1">
    <location>
        <begin position="136"/>
        <end position="149"/>
    </location>
</feature>
<feature type="compositionally biased region" description="Gly residues" evidence="1">
    <location>
        <begin position="451"/>
        <end position="461"/>
    </location>
</feature>
<feature type="compositionally biased region" description="Acidic residues" evidence="1">
    <location>
        <begin position="1143"/>
        <end position="1158"/>
    </location>
</feature>
<evidence type="ECO:0000313" key="4">
    <source>
        <dbReference type="Proteomes" id="UP000274922"/>
    </source>
</evidence>
<reference evidence="4" key="1">
    <citation type="journal article" date="2018" name="Nat. Microbiol.">
        <title>Leveraging single-cell genomics to expand the fungal tree of life.</title>
        <authorList>
            <person name="Ahrendt S.R."/>
            <person name="Quandt C.A."/>
            <person name="Ciobanu D."/>
            <person name="Clum A."/>
            <person name="Salamov A."/>
            <person name="Andreopoulos B."/>
            <person name="Cheng J.F."/>
            <person name="Woyke T."/>
            <person name="Pelin A."/>
            <person name="Henrissat B."/>
            <person name="Reynolds N.K."/>
            <person name="Benny G.L."/>
            <person name="Smith M.E."/>
            <person name="James T.Y."/>
            <person name="Grigoriev I.V."/>
        </authorList>
    </citation>
    <scope>NUCLEOTIDE SEQUENCE [LARGE SCALE GENOMIC DNA]</scope>
    <source>
        <strain evidence="4">ATCC 52028</strain>
    </source>
</reference>
<feature type="compositionally biased region" description="Polar residues" evidence="1">
    <location>
        <begin position="927"/>
        <end position="945"/>
    </location>
</feature>
<feature type="compositionally biased region" description="Basic residues" evidence="1">
    <location>
        <begin position="688"/>
        <end position="699"/>
    </location>
</feature>
<accession>A0A4P9X120</accession>
<feature type="chain" id="PRO_5020996321" evidence="2">
    <location>
        <begin position="23"/>
        <end position="1339"/>
    </location>
</feature>
<evidence type="ECO:0000256" key="1">
    <source>
        <dbReference type="SAM" id="MobiDB-lite"/>
    </source>
</evidence>
<feature type="compositionally biased region" description="Low complexity" evidence="1">
    <location>
        <begin position="124"/>
        <end position="135"/>
    </location>
</feature>
<dbReference type="STRING" id="1555241.A0A4P9X120"/>
<gene>
    <name evidence="3" type="ORF">CXG81DRAFT_21076</name>
</gene>
<feature type="signal peptide" evidence="2">
    <location>
        <begin position="1"/>
        <end position="22"/>
    </location>
</feature>
<feature type="compositionally biased region" description="Low complexity" evidence="1">
    <location>
        <begin position="424"/>
        <end position="450"/>
    </location>
</feature>
<sequence>MYTAALSLLATLSLGINHVAYAQTYGFHHEHRSARTNGAPGTMLIRHARDPHGHPHGQHLHEGGGSGGGGGGTVPHHHYHHHGHHPPSYEPAPPHWRELAPSANAETAMQDGDPVDAGTSDTNAAASGVAGAAWDARQDADEALDRGDGSDGGNDGGQRDPTALQRQRRGFPRPDSKKLNDKIRQLRLSEPLAAHPGGAVDRTLTTTADMFGVDTSEQREAAIGGRSDADGSKGGLLRRRNVLDNFVPTEMLGLNNLMKPIEDNPIAPKIVPTAKPTPTSANDTAKATPAAGERSKPSSFWDDDSDDMGEDMFWKRSLPDALPETLPEPLGTTPVPPPLQPVSHGRILAKRGAPAPALHRARRGLNNPLKPLTDEVSENLLLRRGIPNPLTTVTSTIGKTFGDFAPDPAKAMALARNAQKQRNPGAAQPPAADGAATDSATTNDGAANDGTAGGGSGGATNDGGNDLNDGATTADAADADPAASAEAKTPPKMVERPQLISSDEPHQLNDPRINNPEADDDAGRTKGRAMDAAMEDRVPAIPDRADGADNEADADTQKVADQVMHESEQPRAAVAANNDERDGDDRNDPDTGAGAAAGDDADADNDTDASARADGEAPASGADEGDVPEREESSAVRALANALPPKRARPQILDEEEGRDGLMAGLQSRKASDLRGSPAGHSSAGQRHPGHPGRPGRHHRFAARGLVPAPIAALLPFKLEEGDTKDPEAALNKAPVFGDKGLISDPAVIDASTPNAAPNEGMDVSGTAAPTAGSAAPAAAAPKAKRSMLDGLPGFLGFFRTTETQEIKNLTATEAAAPPEAFDDPKFAEPTELEIEEPKLKANATRDVLAGGDLIPPRANAVAKAPPKRLARRGLPIPNPLDLLAGFFGSKRQEDEAAAAPNGGGGGGENGAEVPNSAESEPVSPPNAVSNGTAKPALSNMTETDAASREPAGGPMTTSIGPFRPDLASALALPLPLPLGSPAADAASGGHGHGGDHGQGHEAPRNDGHDGAFNGTATPVASQKQTASQPLDWKAVRAAADQLPVTTSTPEGEAEPSESVERGPATTRPGESADHGREGAHGGPDAAEAADGGADRHRAGPSSREGRSTSGPAASGPTDLPSDVDDAGLTPGNRTASDTAWAEADEAFDGQVLDDDRDDREVGTASDAGEPGGPADAPEGSHPHREPEPGAGAGAELEAEPATAPDAARPRASAWSPDMLSETERRAQLPGAAGSAPEARLAAPDRERAGRAAAVPHATKNSQNLGRRQRRAIGNGLPFVMKRVRNTLTNAPDQPGIFDIPDIDPAEIPSDKPSQANEPTSMGFRPPSPFGGAKKPLTH</sequence>
<feature type="compositionally biased region" description="Low complexity" evidence="1">
    <location>
        <begin position="1165"/>
        <end position="1178"/>
    </location>
</feature>
<feature type="compositionally biased region" description="Basic and acidic residues" evidence="1">
    <location>
        <begin position="534"/>
        <end position="547"/>
    </location>
</feature>
<feature type="compositionally biased region" description="Gly residues" evidence="1">
    <location>
        <begin position="63"/>
        <end position="73"/>
    </location>
</feature>
<feature type="region of interest" description="Disordered" evidence="1">
    <location>
        <begin position="49"/>
        <end position="179"/>
    </location>
</feature>
<feature type="compositionally biased region" description="Low complexity" evidence="1">
    <location>
        <begin position="1083"/>
        <end position="1092"/>
    </location>
</feature>
<feature type="region of interest" description="Disordered" evidence="1">
    <location>
        <begin position="414"/>
        <end position="699"/>
    </location>
</feature>
<feature type="compositionally biased region" description="Basic and acidic residues" evidence="1">
    <location>
        <begin position="1071"/>
        <end position="1080"/>
    </location>
</feature>
<dbReference type="Proteomes" id="UP000274922">
    <property type="component" value="Unassembled WGS sequence"/>
</dbReference>
<feature type="region of interest" description="Disordered" evidence="1">
    <location>
        <begin position="272"/>
        <end position="308"/>
    </location>
</feature>
<feature type="compositionally biased region" description="Polar residues" evidence="1">
    <location>
        <begin position="1015"/>
        <end position="1029"/>
    </location>
</feature>
<feature type="region of interest" description="Disordered" evidence="1">
    <location>
        <begin position="982"/>
        <end position="1273"/>
    </location>
</feature>
<feature type="region of interest" description="Disordered" evidence="1">
    <location>
        <begin position="1289"/>
        <end position="1339"/>
    </location>
</feature>
<feature type="region of interest" description="Disordered" evidence="1">
    <location>
        <begin position="894"/>
        <end position="963"/>
    </location>
</feature>
<feature type="compositionally biased region" description="Basic and acidic residues" evidence="1">
    <location>
        <begin position="578"/>
        <end position="589"/>
    </location>
</feature>
<name>A0A4P9X120_9FUNG</name>
<feature type="compositionally biased region" description="Low complexity" evidence="1">
    <location>
        <begin position="765"/>
        <end position="774"/>
    </location>
</feature>
<evidence type="ECO:0000313" key="3">
    <source>
        <dbReference type="EMBL" id="RKO98752.1"/>
    </source>
</evidence>